<dbReference type="OrthoDB" id="1422531at2"/>
<name>A0A6N6M9M9_9FLAO</name>
<sequence length="351" mass="41631">MLVQFYIPKTLSGSDLDFYLSRGWFRNSLLLHHSEVICLDEKVQSIVNIRLPLSEYKSKRNFRKIRNRVERDFEVVIRRASLTKEKEDLYRHHKKRFKGFLFEDLDQFLMPSHTNTIFNTWEVEVYDGEKLIAYSLFDLGEESVASLIGIYDKDYSQYSLGTFTMVAEVEFAKKHGFRYYYPGYILDHSNEFDYKLRLGEMEYLNRQNVWRPLSEIDKSKFPANRITAKMRELERALTDKQLPFIQRLNPFYTLGYIEPYTKTFTKSTVVFLLPGAMPGFFLLAEYHFEKGQFSAHIVRESPLKDSLLDMQITPDLLDENTYLTQLYQFEQHIGTTPDAEQMAQMLYEARL</sequence>
<comment type="caution">
    <text evidence="2">The sequence shown here is derived from an EMBL/GenBank/DDBJ whole genome shotgun (WGS) entry which is preliminary data.</text>
</comment>
<evidence type="ECO:0000259" key="1">
    <source>
        <dbReference type="Pfam" id="PF04377"/>
    </source>
</evidence>
<dbReference type="GO" id="GO:0005737">
    <property type="term" value="C:cytoplasm"/>
    <property type="evidence" value="ECO:0007669"/>
    <property type="project" value="TreeGrafter"/>
</dbReference>
<gene>
    <name evidence="2" type="ORF">F3059_02715</name>
</gene>
<feature type="domain" description="N-end rule aminoacyl transferase C-terminal" evidence="1">
    <location>
        <begin position="91"/>
        <end position="204"/>
    </location>
</feature>
<evidence type="ECO:0000313" key="3">
    <source>
        <dbReference type="Proteomes" id="UP000435357"/>
    </source>
</evidence>
<evidence type="ECO:0000313" key="2">
    <source>
        <dbReference type="EMBL" id="KAB1065583.1"/>
    </source>
</evidence>
<keyword evidence="3" id="KW-1185">Reference proteome</keyword>
<dbReference type="InterPro" id="IPR007472">
    <property type="entry name" value="N-end_Aminoacyl_Trfase_C"/>
</dbReference>
<dbReference type="InterPro" id="IPR016181">
    <property type="entry name" value="Acyl_CoA_acyltransferase"/>
</dbReference>
<dbReference type="InterPro" id="IPR030700">
    <property type="entry name" value="N-end_Aminoacyl_Trfase"/>
</dbReference>
<dbReference type="RefSeq" id="WP_151166407.1">
    <property type="nucleotide sequence ID" value="NZ_WACR01000002.1"/>
</dbReference>
<dbReference type="SUPFAM" id="SSF55729">
    <property type="entry name" value="Acyl-CoA N-acyltransferases (Nat)"/>
    <property type="match status" value="1"/>
</dbReference>
<dbReference type="Pfam" id="PF04377">
    <property type="entry name" value="ATE_C"/>
    <property type="match status" value="1"/>
</dbReference>
<reference evidence="2 3" key="1">
    <citation type="submission" date="2019-09" db="EMBL/GenBank/DDBJ databases">
        <title>Genomes of Cryomorphaceae.</title>
        <authorList>
            <person name="Bowman J.P."/>
        </authorList>
    </citation>
    <scope>NUCLEOTIDE SEQUENCE [LARGE SCALE GENOMIC DNA]</scope>
    <source>
        <strain evidence="2 3">KCTC 52047</strain>
    </source>
</reference>
<proteinExistence type="predicted"/>
<organism evidence="2 3">
    <name type="scientific">Salibacter halophilus</name>
    <dbReference type="NCBI Taxonomy" id="1803916"/>
    <lineage>
        <taxon>Bacteria</taxon>
        <taxon>Pseudomonadati</taxon>
        <taxon>Bacteroidota</taxon>
        <taxon>Flavobacteriia</taxon>
        <taxon>Flavobacteriales</taxon>
        <taxon>Salibacteraceae</taxon>
        <taxon>Salibacter</taxon>
    </lineage>
</organism>
<dbReference type="PANTHER" id="PTHR21367:SF1">
    <property type="entry name" value="ARGINYL-TRNA--PROTEIN TRANSFERASE 1"/>
    <property type="match status" value="1"/>
</dbReference>
<dbReference type="GO" id="GO:0004057">
    <property type="term" value="F:arginyl-tRNA--protein transferase activity"/>
    <property type="evidence" value="ECO:0007669"/>
    <property type="project" value="InterPro"/>
</dbReference>
<dbReference type="AlphaFoldDB" id="A0A6N6M9M9"/>
<dbReference type="Proteomes" id="UP000435357">
    <property type="component" value="Unassembled WGS sequence"/>
</dbReference>
<accession>A0A6N6M9M9</accession>
<dbReference type="EMBL" id="WACR01000002">
    <property type="protein sequence ID" value="KAB1065583.1"/>
    <property type="molecule type" value="Genomic_DNA"/>
</dbReference>
<dbReference type="PANTHER" id="PTHR21367">
    <property type="entry name" value="ARGININE-TRNA-PROTEIN TRANSFERASE 1"/>
    <property type="match status" value="1"/>
</dbReference>
<protein>
    <recommendedName>
        <fullName evidence="1">N-end rule aminoacyl transferase C-terminal domain-containing protein</fullName>
    </recommendedName>
</protein>